<keyword evidence="2" id="KW-1185">Reference proteome</keyword>
<organism evidence="1 2">
    <name type="scientific">Caerostris extrusa</name>
    <name type="common">Bark spider</name>
    <name type="synonym">Caerostris bankana</name>
    <dbReference type="NCBI Taxonomy" id="172846"/>
    <lineage>
        <taxon>Eukaryota</taxon>
        <taxon>Metazoa</taxon>
        <taxon>Ecdysozoa</taxon>
        <taxon>Arthropoda</taxon>
        <taxon>Chelicerata</taxon>
        <taxon>Arachnida</taxon>
        <taxon>Araneae</taxon>
        <taxon>Araneomorphae</taxon>
        <taxon>Entelegynae</taxon>
        <taxon>Araneoidea</taxon>
        <taxon>Araneidae</taxon>
        <taxon>Caerostris</taxon>
    </lineage>
</organism>
<reference evidence="1 2" key="1">
    <citation type="submission" date="2021-06" db="EMBL/GenBank/DDBJ databases">
        <title>Caerostris extrusa draft genome.</title>
        <authorList>
            <person name="Kono N."/>
            <person name="Arakawa K."/>
        </authorList>
    </citation>
    <scope>NUCLEOTIDE SEQUENCE [LARGE SCALE GENOMIC DNA]</scope>
</reference>
<protein>
    <submittedName>
        <fullName evidence="1">Uncharacterized protein</fullName>
    </submittedName>
</protein>
<gene>
    <name evidence="1" type="ORF">CEXT_520411</name>
</gene>
<evidence type="ECO:0000313" key="1">
    <source>
        <dbReference type="EMBL" id="GIX99963.1"/>
    </source>
</evidence>
<dbReference type="EMBL" id="BPLR01005120">
    <property type="protein sequence ID" value="GIX99963.1"/>
    <property type="molecule type" value="Genomic_DNA"/>
</dbReference>
<proteinExistence type="predicted"/>
<dbReference type="AlphaFoldDB" id="A0AAV4PUV7"/>
<name>A0AAV4PUV7_CAEEX</name>
<accession>A0AAV4PUV7</accession>
<comment type="caution">
    <text evidence="1">The sequence shown here is derived from an EMBL/GenBank/DDBJ whole genome shotgun (WGS) entry which is preliminary data.</text>
</comment>
<dbReference type="Proteomes" id="UP001054945">
    <property type="component" value="Unassembled WGS sequence"/>
</dbReference>
<sequence length="121" mass="13854">MKAKTRKKEKKNEESIECLHVHQGSRRSEARRCSAFFASRSHIFVKCRLTPSQQKDFLRGATVPGGLHVFAMKSLGSALFSLGRKKSVSFLPKEMEYSYGWKQINIKINPQIEVNISYFVS</sequence>
<evidence type="ECO:0000313" key="2">
    <source>
        <dbReference type="Proteomes" id="UP001054945"/>
    </source>
</evidence>